<accession>A0A4Q4M2E9</accession>
<feature type="compositionally biased region" description="Low complexity" evidence="1">
    <location>
        <begin position="11"/>
        <end position="21"/>
    </location>
</feature>
<comment type="caution">
    <text evidence="3">The sequence shown here is derived from an EMBL/GenBank/DDBJ whole genome shotgun (WGS) entry which is preliminary data.</text>
</comment>
<evidence type="ECO:0000259" key="2">
    <source>
        <dbReference type="Pfam" id="PF06985"/>
    </source>
</evidence>
<name>A0A4Q4M2E9_9PLEO</name>
<gene>
    <name evidence="3" type="ORF">AA0114_g12094</name>
</gene>
<evidence type="ECO:0000313" key="4">
    <source>
        <dbReference type="Proteomes" id="UP000292402"/>
    </source>
</evidence>
<dbReference type="EMBL" id="PDXA01000072">
    <property type="protein sequence ID" value="RYN32275.1"/>
    <property type="molecule type" value="Genomic_DNA"/>
</dbReference>
<protein>
    <recommendedName>
        <fullName evidence="2">Heterokaryon incompatibility domain-containing protein</fullName>
    </recommendedName>
</protein>
<dbReference type="Proteomes" id="UP000292402">
    <property type="component" value="Unassembled WGS sequence"/>
</dbReference>
<dbReference type="InterPro" id="IPR010730">
    <property type="entry name" value="HET"/>
</dbReference>
<feature type="domain" description="Heterokaryon incompatibility" evidence="2">
    <location>
        <begin position="236"/>
        <end position="366"/>
    </location>
</feature>
<dbReference type="Pfam" id="PF06985">
    <property type="entry name" value="HET"/>
    <property type="match status" value="1"/>
</dbReference>
<feature type="compositionally biased region" description="Basic and acidic residues" evidence="1">
    <location>
        <begin position="1"/>
        <end position="10"/>
    </location>
</feature>
<evidence type="ECO:0000313" key="3">
    <source>
        <dbReference type="EMBL" id="RYN32275.1"/>
    </source>
</evidence>
<proteinExistence type="predicted"/>
<dbReference type="PANTHER" id="PTHR33112">
    <property type="entry name" value="DOMAIN PROTEIN, PUTATIVE-RELATED"/>
    <property type="match status" value="1"/>
</dbReference>
<sequence>MERPHDHTYSDAESAFSSTESEASDEAAKTEAISATSRRTYADYKKVHPHGDLCQRCAGINWTNLLSDKAFHDRGGWYGLPLFGVPETSQELSVSSCPLCRLMSSDHTFGKDPNRRLNVYNACYTVQYPRGHDKNDSRQYAPGLRLEDIRAPQTRFQSADHDYILQDACPGTQGYLLRKLSPEIIDYEILRCWLRYCKRHHTGCTQIYDCFIPGLKVIDCTTGNVIEAPEDEAFLYVALSYVWGGAQSSGTHHGKFPGTICDAITVTVQLGYRYLWVDQYCINQLAAGHKQAQIQLMGRIYAEAELVIIAAAGDSSNYGLPGVGIKARKAQRETRLENDVTIIEVNEPNHEIHTSTWAQRGWTHQEGYLATRRLVFTDKEVLYVCNQGAWQESVQRPSIEDDVGYLNTFTLNMFTQCFPEPNPASYNDRGTVYRILDNYSGRKLSYDSDILNACIGVLNKLVSHHHFWGMVTPRLDFKRYMPLCLAWRSRVPGPRREGFPSWSWVATASPKSIYPCDWGYHHGGYDAHIRTNDGRWLSPEEQTESRCDPLPMNFGPTLRLRAMLYTAFLSTHTKNAATGIPDTGPDNQPVVVFESTDGNGSEMEIVFKLWLDAELLESDLKNGIKAVLASGSTKEDRNAKSYPDGPVFMILQTVGDRYKRIGITDHEFDCWTQEKRTGTMKKRDRFDILSYDACRGSEETIFIE</sequence>
<dbReference type="AlphaFoldDB" id="A0A4Q4M2E9"/>
<organism evidence="3 4">
    <name type="scientific">Alternaria tenuissima</name>
    <dbReference type="NCBI Taxonomy" id="119927"/>
    <lineage>
        <taxon>Eukaryota</taxon>
        <taxon>Fungi</taxon>
        <taxon>Dikarya</taxon>
        <taxon>Ascomycota</taxon>
        <taxon>Pezizomycotina</taxon>
        <taxon>Dothideomycetes</taxon>
        <taxon>Pleosporomycetidae</taxon>
        <taxon>Pleosporales</taxon>
        <taxon>Pleosporineae</taxon>
        <taxon>Pleosporaceae</taxon>
        <taxon>Alternaria</taxon>
        <taxon>Alternaria sect. Alternaria</taxon>
        <taxon>Alternaria alternata complex</taxon>
    </lineage>
</organism>
<reference evidence="4" key="1">
    <citation type="journal article" date="2019" name="bioRxiv">
        <title>Genomics, evolutionary history and diagnostics of the Alternaria alternata species group including apple and Asian pear pathotypes.</title>
        <authorList>
            <person name="Armitage A.D."/>
            <person name="Cockerton H.M."/>
            <person name="Sreenivasaprasad S."/>
            <person name="Woodhall J.W."/>
            <person name="Lane C.R."/>
            <person name="Harrison R.J."/>
            <person name="Clarkson J.P."/>
        </authorList>
    </citation>
    <scope>NUCLEOTIDE SEQUENCE [LARGE SCALE GENOMIC DNA]</scope>
    <source>
        <strain evidence="4">FERA 1082</strain>
    </source>
</reference>
<evidence type="ECO:0000256" key="1">
    <source>
        <dbReference type="SAM" id="MobiDB-lite"/>
    </source>
</evidence>
<dbReference type="PANTHER" id="PTHR33112:SF1">
    <property type="entry name" value="HETEROKARYON INCOMPATIBILITY DOMAIN-CONTAINING PROTEIN"/>
    <property type="match status" value="1"/>
</dbReference>
<feature type="region of interest" description="Disordered" evidence="1">
    <location>
        <begin position="1"/>
        <end position="32"/>
    </location>
</feature>